<evidence type="ECO:0000313" key="1">
    <source>
        <dbReference type="EMBL" id="ARK32662.1"/>
    </source>
</evidence>
<sequence length="72" mass="8165">MNESFNVYIEDMGGNVIIDDTMETPANGFLDLWLPRDNNYRVVIEHVGGETLESELSTFEGDPTCITTMQFM</sequence>
<dbReference type="EMBL" id="CP020814">
    <property type="protein sequence ID" value="ARK32662.1"/>
    <property type="molecule type" value="Genomic_DNA"/>
</dbReference>
<gene>
    <name evidence="1" type="ORF">BkAM31D_23965</name>
</gene>
<dbReference type="Proteomes" id="UP000193006">
    <property type="component" value="Chromosome"/>
</dbReference>
<dbReference type="AlphaFoldDB" id="A0A1X9MMZ5"/>
<dbReference type="STRING" id="199441.BkAM31D_23965"/>
<name>A0A1X9MMZ5_9BACI</name>
<dbReference type="NCBIfam" id="NF038094">
    <property type="entry name" value="CueP_fam"/>
    <property type="match status" value="1"/>
</dbReference>
<evidence type="ECO:0000313" key="2">
    <source>
        <dbReference type="Proteomes" id="UP000193006"/>
    </source>
</evidence>
<protein>
    <submittedName>
        <fullName evidence="1">Uncharacterized protein</fullName>
    </submittedName>
</protein>
<proteinExistence type="predicted"/>
<dbReference type="Pfam" id="PF21172">
    <property type="entry name" value="CueP"/>
    <property type="match status" value="1"/>
</dbReference>
<dbReference type="InterPro" id="IPR047808">
    <property type="entry name" value="CueP-like"/>
</dbReference>
<reference evidence="1 2" key="1">
    <citation type="submission" date="2017-04" db="EMBL/GenBank/DDBJ databases">
        <title>Bacillus krulwichiae AM31D Genome sequencing and assembly.</title>
        <authorList>
            <person name="Krulwich T.A."/>
            <person name="Anastor L."/>
            <person name="Ehrlich R."/>
            <person name="Ehrlich G.D."/>
            <person name="Janto B."/>
        </authorList>
    </citation>
    <scope>NUCLEOTIDE SEQUENCE [LARGE SCALE GENOMIC DNA]</scope>
    <source>
        <strain evidence="1 2">AM31D</strain>
    </source>
</reference>
<dbReference type="Gene3D" id="2.60.40.3700">
    <property type="match status" value="1"/>
</dbReference>
<keyword evidence="2" id="KW-1185">Reference proteome</keyword>
<organism evidence="1 2">
    <name type="scientific">Halalkalibacter krulwichiae</name>
    <dbReference type="NCBI Taxonomy" id="199441"/>
    <lineage>
        <taxon>Bacteria</taxon>
        <taxon>Bacillati</taxon>
        <taxon>Bacillota</taxon>
        <taxon>Bacilli</taxon>
        <taxon>Bacillales</taxon>
        <taxon>Bacillaceae</taxon>
        <taxon>Halalkalibacter</taxon>
    </lineage>
</organism>
<accession>A0A1X9MMZ5</accession>
<dbReference type="KEGG" id="bkw:BkAM31D_23965"/>